<organism evidence="1 2">
    <name type="scientific">Streptomyces sviceus (strain ATCC 29083 / DSM 924 / JCM 4929 / NBRC 13980 / NCIMB 11184 / NRRL 5439 / UC 5370)</name>
    <dbReference type="NCBI Taxonomy" id="463191"/>
    <lineage>
        <taxon>Bacteria</taxon>
        <taxon>Bacillati</taxon>
        <taxon>Actinomycetota</taxon>
        <taxon>Actinomycetes</taxon>
        <taxon>Kitasatosporales</taxon>
        <taxon>Streptomycetaceae</taxon>
        <taxon>Streptomyces</taxon>
    </lineage>
</organism>
<dbReference type="eggNOG" id="ENOG5031D17">
    <property type="taxonomic scope" value="Bacteria"/>
</dbReference>
<evidence type="ECO:0000313" key="2">
    <source>
        <dbReference type="Proteomes" id="UP000002785"/>
    </source>
</evidence>
<reference evidence="1" key="1">
    <citation type="submission" date="2009-10" db="EMBL/GenBank/DDBJ databases">
        <title>The genome sequence of Streptomyces sviceus strain ATCC 29083.</title>
        <authorList>
            <consortium name="The Broad Institute Genome Sequencing Platform"/>
            <consortium name="Broad Institute Microbial Sequencing Center"/>
            <person name="Fischbach M."/>
            <person name="Godfrey P."/>
            <person name="Ward D."/>
            <person name="Young S."/>
            <person name="Zeng Q."/>
            <person name="Koehrsen M."/>
            <person name="Alvarado L."/>
            <person name="Berlin A.M."/>
            <person name="Bochicchio J."/>
            <person name="Borenstein D."/>
            <person name="Chapman S.B."/>
            <person name="Chen Z."/>
            <person name="Engels R."/>
            <person name="Freedman E."/>
            <person name="Gellesch M."/>
            <person name="Goldberg J."/>
            <person name="Griggs A."/>
            <person name="Gujja S."/>
            <person name="Heilman E.R."/>
            <person name="Heiman D.I."/>
            <person name="Hepburn T.A."/>
            <person name="Howarth C."/>
            <person name="Jen D."/>
            <person name="Larson L."/>
            <person name="Lewis B."/>
            <person name="Mehta T."/>
            <person name="Park D."/>
            <person name="Pearson M."/>
            <person name="Richards J."/>
            <person name="Roberts A."/>
            <person name="Saif S."/>
            <person name="Shea T.D."/>
            <person name="Shenoy N."/>
            <person name="Sisk P."/>
            <person name="Stolte C."/>
            <person name="Sykes S.N."/>
            <person name="Thomson T."/>
            <person name="Walk T."/>
            <person name="White J."/>
            <person name="Yandava C."/>
            <person name="Straight P."/>
            <person name="Clardy J."/>
            <person name="Hung D."/>
            <person name="Kolter R."/>
            <person name="Mekalanos J."/>
            <person name="Walker S."/>
            <person name="Walsh C.T."/>
            <person name="Wieland-Brown L.C."/>
            <person name="Haas B."/>
            <person name="Nusbaum C."/>
            <person name="Birren B."/>
        </authorList>
    </citation>
    <scope>NUCLEOTIDE SEQUENCE [LARGE SCALE GENOMIC DNA]</scope>
    <source>
        <strain evidence="1">ATCC 29083</strain>
    </source>
</reference>
<protein>
    <submittedName>
        <fullName evidence="1">Uncharacterized protein</fullName>
    </submittedName>
</protein>
<keyword evidence="2" id="KW-1185">Reference proteome</keyword>
<accession>B5HUC8</accession>
<evidence type="ECO:0000313" key="1">
    <source>
        <dbReference type="EMBL" id="EDY56433.1"/>
    </source>
</evidence>
<dbReference type="AlphaFoldDB" id="B5HUC8"/>
<dbReference type="Proteomes" id="UP000002785">
    <property type="component" value="Chromosome"/>
</dbReference>
<sequence length="408" mass="43404">MAQSRPSTRNYSGFIGELSGRMPNVSDGAQPLGKKQANLLTAIMRGVPVLGPGKEPRLLTDTDVRGLLDTLPPCTDAQQTGEVNRLRPRLLSAVIGAEARRSGYVHGLPRHGAAPLLRTVGEAVRAPLVLRVVYGASTTIPLRALSYVLPAVRMASRLTEAGRSAPHLQIVLAGSLGCRVNGLSGPAVAEETDLLARCLGRLLSSLAPGGFGIYDTLPSPGVVTALDDLVRTLTPARRAHVLERLGGKGGATADEQTLRYAAAHVLVHDRATVPLALQQGSPVPEHATVIDIGSLQERHFHDVRRLFASGSEGDAGPGALVLSRHSVPPYTMARGGDIGLREFRDGRSPQGRTLASAARHDLRLLWTALPPEELRRITDVPHERLRMVTGVSGVDPYRAADAFEGALR</sequence>
<gene>
    <name evidence="1" type="ORF">SSEG_03013</name>
</gene>
<name>B5HUC8_STRX2</name>
<dbReference type="HOGENOM" id="CLU_674255_0_0_11"/>
<proteinExistence type="predicted"/>
<dbReference type="EMBL" id="CM000951">
    <property type="protein sequence ID" value="EDY56433.1"/>
    <property type="molecule type" value="Genomic_DNA"/>
</dbReference>